<dbReference type="PANTHER" id="PTHR12517:SF0">
    <property type="entry name" value="INTERMEMBRANE LIPID TRANSFER PROTEIN VPS13B"/>
    <property type="match status" value="1"/>
</dbReference>
<name>A0A8S3SYZ4_MYTED</name>
<keyword evidence="5" id="KW-1185">Reference proteome</keyword>
<dbReference type="Proteomes" id="UP000683360">
    <property type="component" value="Unassembled WGS sequence"/>
</dbReference>
<proteinExistence type="predicted"/>
<dbReference type="Pfam" id="PF00386">
    <property type="entry name" value="C1q"/>
    <property type="match status" value="1"/>
</dbReference>
<feature type="compositionally biased region" description="Acidic residues" evidence="2">
    <location>
        <begin position="298"/>
        <end position="312"/>
    </location>
</feature>
<evidence type="ECO:0000313" key="5">
    <source>
        <dbReference type="Proteomes" id="UP000683360"/>
    </source>
</evidence>
<accession>A0A8S3SYZ4</accession>
<dbReference type="InterPro" id="IPR026854">
    <property type="entry name" value="VPS13_N"/>
</dbReference>
<protein>
    <submittedName>
        <fullName evidence="4">VPS13B</fullName>
    </submittedName>
</protein>
<sequence length="528" mass="59649">MFKLESYISPLLMGYVDKYVKLRPEDFQLSLWGGDVVLNNLDLRLDVIEKAIHLPIVFKSGHIHELRIHVPWTKLGSEPVVITINTIECILKLRESPYEGSSKGPKSDLRRSKSRPSLKPRKQGEEDLPPGYLQSLMNKIANNVSIIINNLIVKFVEDDIVLSLNIKSAEVYSADEKWDRDFIELSPPELVLRKSINLCDLTVCLDKCDQSGKIEHYQDPLIYRCSVTGRLYAKYDSVNAKRASVTKFDLFCEHLDVSLTDTQLPMFERLIELCMALYYGTLDPAKKDEGHDSTSTVYEEDSTITMEDESDTSSELGQQGWSQWMWSYVPQILPENEEEGETDETTARKKPQPPTLSIGMYGHKISVMFKVRGLWDIKYLSCLRFIYLSEKKILAFVAEVSNNIVNPANNVHIVFDHSILNIGNNYNSRNGVFVAPIPGLYHFAVEITALPQSTGHVLHVRIMKNNEPVAVTFMDGNTNLFLRGTASVVLQLNTGDDVWCKTESIWGSNIINGGSTLSTFSGFLIQAV</sequence>
<reference evidence="4" key="1">
    <citation type="submission" date="2021-03" db="EMBL/GenBank/DDBJ databases">
        <authorList>
            <person name="Bekaert M."/>
        </authorList>
    </citation>
    <scope>NUCLEOTIDE SEQUENCE</scope>
</reference>
<evidence type="ECO:0000313" key="4">
    <source>
        <dbReference type="EMBL" id="CAG2226729.1"/>
    </source>
</evidence>
<dbReference type="Gene3D" id="2.60.120.40">
    <property type="match status" value="1"/>
</dbReference>
<evidence type="ECO:0000256" key="2">
    <source>
        <dbReference type="SAM" id="MobiDB-lite"/>
    </source>
</evidence>
<dbReference type="InterPro" id="IPR039782">
    <property type="entry name" value="VPS13B"/>
</dbReference>
<feature type="domain" description="C1q" evidence="3">
    <location>
        <begin position="389"/>
        <end position="528"/>
    </location>
</feature>
<dbReference type="AlphaFoldDB" id="A0A8S3SYZ4"/>
<gene>
    <name evidence="4" type="ORF">MEDL_39789</name>
</gene>
<dbReference type="SUPFAM" id="SSF49842">
    <property type="entry name" value="TNF-like"/>
    <property type="match status" value="1"/>
</dbReference>
<keyword evidence="1" id="KW-0813">Transport</keyword>
<evidence type="ECO:0000256" key="1">
    <source>
        <dbReference type="ARBA" id="ARBA00022448"/>
    </source>
</evidence>
<dbReference type="OrthoDB" id="445152at2759"/>
<dbReference type="PRINTS" id="PR00007">
    <property type="entry name" value="COMPLEMNTC1Q"/>
</dbReference>
<feature type="region of interest" description="Disordered" evidence="2">
    <location>
        <begin position="98"/>
        <end position="129"/>
    </location>
</feature>
<dbReference type="PROSITE" id="PS50871">
    <property type="entry name" value="C1Q"/>
    <property type="match status" value="1"/>
</dbReference>
<dbReference type="PANTHER" id="PTHR12517">
    <property type="entry name" value="VACUOLAR PROTEIN SORTING-ASSOCIATED PROTEIN 13B"/>
    <property type="match status" value="1"/>
</dbReference>
<organism evidence="4 5">
    <name type="scientific">Mytilus edulis</name>
    <name type="common">Blue mussel</name>
    <dbReference type="NCBI Taxonomy" id="6550"/>
    <lineage>
        <taxon>Eukaryota</taxon>
        <taxon>Metazoa</taxon>
        <taxon>Spiralia</taxon>
        <taxon>Lophotrochozoa</taxon>
        <taxon>Mollusca</taxon>
        <taxon>Bivalvia</taxon>
        <taxon>Autobranchia</taxon>
        <taxon>Pteriomorphia</taxon>
        <taxon>Mytilida</taxon>
        <taxon>Mytiloidea</taxon>
        <taxon>Mytilidae</taxon>
        <taxon>Mytilinae</taxon>
        <taxon>Mytilus</taxon>
    </lineage>
</organism>
<feature type="compositionally biased region" description="Basic residues" evidence="2">
    <location>
        <begin position="112"/>
        <end position="121"/>
    </location>
</feature>
<dbReference type="Pfam" id="PF12624">
    <property type="entry name" value="VPS13_N"/>
    <property type="match status" value="1"/>
</dbReference>
<comment type="caution">
    <text evidence="4">The sequence shown here is derived from an EMBL/GenBank/DDBJ whole genome shotgun (WGS) entry which is preliminary data.</text>
</comment>
<dbReference type="SMART" id="SM00110">
    <property type="entry name" value="C1Q"/>
    <property type="match status" value="1"/>
</dbReference>
<dbReference type="InterPro" id="IPR008983">
    <property type="entry name" value="Tumour_necrosis_fac-like_dom"/>
</dbReference>
<dbReference type="EMBL" id="CAJPWZ010001928">
    <property type="protein sequence ID" value="CAG2226729.1"/>
    <property type="molecule type" value="Genomic_DNA"/>
</dbReference>
<dbReference type="InterPro" id="IPR001073">
    <property type="entry name" value="C1q_dom"/>
</dbReference>
<evidence type="ECO:0000259" key="3">
    <source>
        <dbReference type="PROSITE" id="PS50871"/>
    </source>
</evidence>
<feature type="region of interest" description="Disordered" evidence="2">
    <location>
        <begin position="287"/>
        <end position="315"/>
    </location>
</feature>